<protein>
    <submittedName>
        <fullName evidence="1">Uncharacterized protein</fullName>
    </submittedName>
</protein>
<dbReference type="AlphaFoldDB" id="G5A1C5"/>
<evidence type="ECO:0000313" key="2">
    <source>
        <dbReference type="Proteomes" id="UP000002640"/>
    </source>
</evidence>
<evidence type="ECO:0000313" key="1">
    <source>
        <dbReference type="EMBL" id="EGZ10724.1"/>
    </source>
</evidence>
<dbReference type="Proteomes" id="UP000002640">
    <property type="component" value="Unassembled WGS sequence"/>
</dbReference>
<dbReference type="InParanoid" id="G5A1C5"/>
<dbReference type="GeneID" id="20647383"/>
<proteinExistence type="predicted"/>
<dbReference type="RefSeq" id="XP_009533469.1">
    <property type="nucleotide sequence ID" value="XM_009535174.1"/>
</dbReference>
<gene>
    <name evidence="1" type="ORF">PHYSODRAFT_337499</name>
</gene>
<dbReference type="EMBL" id="JH159158">
    <property type="protein sequence ID" value="EGZ10724.1"/>
    <property type="molecule type" value="Genomic_DNA"/>
</dbReference>
<name>G5A1C5_PHYSP</name>
<sequence length="194" mass="22128">MVPPPAVVVTYVDVPIPPASSKAIRVVTAFKGQISTFIMEEHETIHELKQRIVDDMRCDFPAEDVTLFWAKRKDREWLKTRDGDYQLPRPGGIPDEAWEVLDNADNVLDPQAMVSEERFGFRGVNDLRRFEIHVLALLPEHRELSKGLQQDARASKFGVGWARLAWERLLTSSNAVFGNAQTVLGMHRDDFIDM</sequence>
<organism evidence="1 2">
    <name type="scientific">Phytophthora sojae (strain P6497)</name>
    <name type="common">Soybean stem and root rot agent</name>
    <name type="synonym">Phytophthora megasperma f. sp. glycines</name>
    <dbReference type="NCBI Taxonomy" id="1094619"/>
    <lineage>
        <taxon>Eukaryota</taxon>
        <taxon>Sar</taxon>
        <taxon>Stramenopiles</taxon>
        <taxon>Oomycota</taxon>
        <taxon>Peronosporomycetes</taxon>
        <taxon>Peronosporales</taxon>
        <taxon>Peronosporaceae</taxon>
        <taxon>Phytophthora</taxon>
    </lineage>
</organism>
<accession>G5A1C5</accession>
<dbReference type="KEGG" id="psoj:PHYSODRAFT_337499"/>
<reference evidence="1 2" key="1">
    <citation type="journal article" date="2006" name="Science">
        <title>Phytophthora genome sequences uncover evolutionary origins and mechanisms of pathogenesis.</title>
        <authorList>
            <person name="Tyler B.M."/>
            <person name="Tripathy S."/>
            <person name="Zhang X."/>
            <person name="Dehal P."/>
            <person name="Jiang R.H."/>
            <person name="Aerts A."/>
            <person name="Arredondo F.D."/>
            <person name="Baxter L."/>
            <person name="Bensasson D."/>
            <person name="Beynon J.L."/>
            <person name="Chapman J."/>
            <person name="Damasceno C.M."/>
            <person name="Dorrance A.E."/>
            <person name="Dou D."/>
            <person name="Dickerman A.W."/>
            <person name="Dubchak I.L."/>
            <person name="Garbelotto M."/>
            <person name="Gijzen M."/>
            <person name="Gordon S.G."/>
            <person name="Govers F."/>
            <person name="Grunwald N.J."/>
            <person name="Huang W."/>
            <person name="Ivors K.L."/>
            <person name="Jones R.W."/>
            <person name="Kamoun S."/>
            <person name="Krampis K."/>
            <person name="Lamour K.H."/>
            <person name="Lee M.K."/>
            <person name="McDonald W.H."/>
            <person name="Medina M."/>
            <person name="Meijer H.J."/>
            <person name="Nordberg E.K."/>
            <person name="Maclean D.J."/>
            <person name="Ospina-Giraldo M.D."/>
            <person name="Morris P.F."/>
            <person name="Phuntumart V."/>
            <person name="Putnam N.H."/>
            <person name="Rash S."/>
            <person name="Rose J.K."/>
            <person name="Sakihama Y."/>
            <person name="Salamov A.A."/>
            <person name="Savidor A."/>
            <person name="Scheuring C.F."/>
            <person name="Smith B.M."/>
            <person name="Sobral B.W."/>
            <person name="Terry A."/>
            <person name="Torto-Alalibo T.A."/>
            <person name="Win J."/>
            <person name="Xu Z."/>
            <person name="Zhang H."/>
            <person name="Grigoriev I.V."/>
            <person name="Rokhsar D.S."/>
            <person name="Boore J.L."/>
        </authorList>
    </citation>
    <scope>NUCLEOTIDE SEQUENCE [LARGE SCALE GENOMIC DNA]</scope>
    <source>
        <strain evidence="1 2">P6497</strain>
    </source>
</reference>
<keyword evidence="2" id="KW-1185">Reference proteome</keyword>